<feature type="transmembrane region" description="Helical" evidence="1">
    <location>
        <begin position="171"/>
        <end position="204"/>
    </location>
</feature>
<proteinExistence type="predicted"/>
<feature type="transmembrane region" description="Helical" evidence="1">
    <location>
        <begin position="376"/>
        <end position="396"/>
    </location>
</feature>
<feature type="transmembrane region" description="Helical" evidence="1">
    <location>
        <begin position="211"/>
        <end position="231"/>
    </location>
</feature>
<gene>
    <name evidence="2" type="ORF">QP939_25195</name>
</gene>
<evidence type="ECO:0000313" key="3">
    <source>
        <dbReference type="Proteomes" id="UP001227101"/>
    </source>
</evidence>
<name>A0ABY8Y289_9PSEU</name>
<feature type="transmembrane region" description="Helical" evidence="1">
    <location>
        <begin position="89"/>
        <end position="112"/>
    </location>
</feature>
<feature type="transmembrane region" description="Helical" evidence="1">
    <location>
        <begin position="15"/>
        <end position="36"/>
    </location>
</feature>
<keyword evidence="3" id="KW-1185">Reference proteome</keyword>
<reference evidence="2 3" key="1">
    <citation type="submission" date="2023-06" db="EMBL/GenBank/DDBJ databases">
        <authorList>
            <person name="Oyuntsetseg B."/>
            <person name="Kim S.B."/>
        </authorList>
    </citation>
    <scope>NUCLEOTIDE SEQUENCE [LARGE SCALE GENOMIC DNA]</scope>
    <source>
        <strain evidence="2 3">2-2</strain>
    </source>
</reference>
<sequence length="577" mass="61135">MVELEKPRTLRRPSAVVLAAFVAGVVPFALHAWAALHGSFAQDDFVVTYRAAAAGPFDPAFLFQDYHGHLQPGGFFLAAVLTWWAPLNFALLMAPLLVMRVLAMVLFWCFLVRCFGRRWAILVPFTVFTASTLLLVPTLWWSFGSQLVPVVLAAAGAVHAHVRYLADGGRWWLGVFAWTLFGLAFYEKAALIPVLLAGVTVLLGQSLRDHVRYWAGHAVLLAGFVVGFLVLTTSQVGTGASPLSAGTVADLTGRMLGDTLLPGLVGGPWSGAGAGATWAPPPFLVVVALVVAAVVVVVAGVRVGGRRAWAAWLLLAALFAVDVGLLTLTRLREVGPAAGDDPRYVADLALVAALCGAFAFLPRAEVAPSGGKRERPIAVIACVLLLASSAVGFSRLSPALRFEHSGQYVANVRAAVAADPDLVFFDTFVPSDVVHEWFGADSRASRVVGLLPGTHFDQPTSRMHQLDATGTPHRITGVDPVSRGVPGPVPGCGYAIGETPSRIPLDTAVLGRHLLKVDYYTSDGGEGLVDRTPVWFQAGLHSLYLPVDGLFDSIAVRLSSPGAPVCVAKIEVGQPMS</sequence>
<evidence type="ECO:0008006" key="4">
    <source>
        <dbReference type="Google" id="ProtNLM"/>
    </source>
</evidence>
<dbReference type="Proteomes" id="UP001227101">
    <property type="component" value="Chromosome"/>
</dbReference>
<dbReference type="EMBL" id="CP127173">
    <property type="protein sequence ID" value="WIV62119.1"/>
    <property type="molecule type" value="Genomic_DNA"/>
</dbReference>
<feature type="transmembrane region" description="Helical" evidence="1">
    <location>
        <begin position="119"/>
        <end position="143"/>
    </location>
</feature>
<accession>A0ABY8Y289</accession>
<protein>
    <recommendedName>
        <fullName evidence="4">Transmembrane protein</fullName>
    </recommendedName>
</protein>
<organism evidence="2 3">
    <name type="scientific">Amycolatopsis nalaikhensis</name>
    <dbReference type="NCBI Taxonomy" id="715472"/>
    <lineage>
        <taxon>Bacteria</taxon>
        <taxon>Bacillati</taxon>
        <taxon>Actinomycetota</taxon>
        <taxon>Actinomycetes</taxon>
        <taxon>Pseudonocardiales</taxon>
        <taxon>Pseudonocardiaceae</taxon>
        <taxon>Amycolatopsis</taxon>
    </lineage>
</organism>
<dbReference type="RefSeq" id="WP_285459841.1">
    <property type="nucleotide sequence ID" value="NZ_CP127173.1"/>
</dbReference>
<evidence type="ECO:0000313" key="2">
    <source>
        <dbReference type="EMBL" id="WIV62119.1"/>
    </source>
</evidence>
<feature type="transmembrane region" description="Helical" evidence="1">
    <location>
        <begin position="308"/>
        <end position="328"/>
    </location>
</feature>
<keyword evidence="1" id="KW-0812">Transmembrane</keyword>
<keyword evidence="1" id="KW-0472">Membrane</keyword>
<feature type="transmembrane region" description="Helical" evidence="1">
    <location>
        <begin position="283"/>
        <end position="301"/>
    </location>
</feature>
<feature type="transmembrane region" description="Helical" evidence="1">
    <location>
        <begin position="348"/>
        <end position="364"/>
    </location>
</feature>
<keyword evidence="1" id="KW-1133">Transmembrane helix</keyword>
<evidence type="ECO:0000256" key="1">
    <source>
        <dbReference type="SAM" id="Phobius"/>
    </source>
</evidence>